<dbReference type="InterPro" id="IPR042100">
    <property type="entry name" value="Bug_dom1"/>
</dbReference>
<dbReference type="SUPFAM" id="SSF53850">
    <property type="entry name" value="Periplasmic binding protein-like II"/>
    <property type="match status" value="1"/>
</dbReference>
<feature type="chain" id="PRO_5043633868" evidence="2">
    <location>
        <begin position="27"/>
        <end position="325"/>
    </location>
</feature>
<name>A0AAW8CW49_9BURK</name>
<dbReference type="Gene3D" id="3.40.190.150">
    <property type="entry name" value="Bordetella uptake gene, domain 1"/>
    <property type="match status" value="1"/>
</dbReference>
<protein>
    <submittedName>
        <fullName evidence="3">Tripartite-type tricarboxylate transporter receptor subunit TctC</fullName>
    </submittedName>
</protein>
<dbReference type="PANTHER" id="PTHR42928">
    <property type="entry name" value="TRICARBOXYLATE-BINDING PROTEIN"/>
    <property type="match status" value="1"/>
</dbReference>
<dbReference type="Pfam" id="PF03401">
    <property type="entry name" value="TctC"/>
    <property type="match status" value="1"/>
</dbReference>
<dbReference type="Proteomes" id="UP001242045">
    <property type="component" value="Unassembled WGS sequence"/>
</dbReference>
<dbReference type="PIRSF" id="PIRSF017082">
    <property type="entry name" value="YflP"/>
    <property type="match status" value="1"/>
</dbReference>
<reference evidence="3" key="1">
    <citation type="submission" date="2023-07" db="EMBL/GenBank/DDBJ databases">
        <title>Sorghum-associated microbial communities from plants grown in Nebraska, USA.</title>
        <authorList>
            <person name="Schachtman D."/>
        </authorList>
    </citation>
    <scope>NUCLEOTIDE SEQUENCE</scope>
    <source>
        <strain evidence="3">DS3754</strain>
    </source>
</reference>
<accession>A0AAW8CW49</accession>
<gene>
    <name evidence="3" type="ORF">J2W31_001868</name>
</gene>
<evidence type="ECO:0000313" key="3">
    <source>
        <dbReference type="EMBL" id="MDP9892763.1"/>
    </source>
</evidence>
<feature type="signal peptide" evidence="2">
    <location>
        <begin position="1"/>
        <end position="26"/>
    </location>
</feature>
<dbReference type="Gene3D" id="3.40.190.10">
    <property type="entry name" value="Periplasmic binding protein-like II"/>
    <property type="match status" value="1"/>
</dbReference>
<dbReference type="PROSITE" id="PS51257">
    <property type="entry name" value="PROKAR_LIPOPROTEIN"/>
    <property type="match status" value="1"/>
</dbReference>
<dbReference type="CDD" id="cd07012">
    <property type="entry name" value="PBP2_Bug_TTT"/>
    <property type="match status" value="1"/>
</dbReference>
<evidence type="ECO:0000313" key="4">
    <source>
        <dbReference type="Proteomes" id="UP001242045"/>
    </source>
</evidence>
<organism evidence="3 4">
    <name type="scientific">Variovorax boronicumulans</name>
    <dbReference type="NCBI Taxonomy" id="436515"/>
    <lineage>
        <taxon>Bacteria</taxon>
        <taxon>Pseudomonadati</taxon>
        <taxon>Pseudomonadota</taxon>
        <taxon>Betaproteobacteria</taxon>
        <taxon>Burkholderiales</taxon>
        <taxon>Comamonadaceae</taxon>
        <taxon>Variovorax</taxon>
    </lineage>
</organism>
<dbReference type="RefSeq" id="WP_307684557.1">
    <property type="nucleotide sequence ID" value="NZ_JAUSRD010000003.1"/>
</dbReference>
<evidence type="ECO:0000256" key="1">
    <source>
        <dbReference type="ARBA" id="ARBA00006987"/>
    </source>
</evidence>
<sequence length="325" mass="34708">MRSTFKWLAGPFIGLLLGLACSFASAQGAAWPSKPIRIVVGFAPGTPPDIFARLYGEYMARQLGVPVVIDNKPGTAGNLASDAVAKAPPDGYAFLYNLSTAFTINPYIYAKLPFDPQKDLVPVATTMRQGLVLIASPKFPAKSVKELIAAAKAKPGTISHASYGAGSPSHLIVEWFKDETGTDMLHVPYRASPVADVVGGQVDTVMEPIATGYQLISSGRVQALAYSGPSRHPAMPDVPTLSEVVPGLVMTSWHGLWAPAATPVAIQQRFNAVMIEASKDPDLAKRIRDLNSEPLGLTQAEMAAAVRRDADIYSRIVKAKNIRVD</sequence>
<dbReference type="EMBL" id="JAUSRD010000003">
    <property type="protein sequence ID" value="MDP9892763.1"/>
    <property type="molecule type" value="Genomic_DNA"/>
</dbReference>
<evidence type="ECO:0000256" key="2">
    <source>
        <dbReference type="SAM" id="SignalP"/>
    </source>
</evidence>
<dbReference type="AlphaFoldDB" id="A0AAW8CW49"/>
<comment type="caution">
    <text evidence="3">The sequence shown here is derived from an EMBL/GenBank/DDBJ whole genome shotgun (WGS) entry which is preliminary data.</text>
</comment>
<proteinExistence type="inferred from homology"/>
<dbReference type="PANTHER" id="PTHR42928:SF5">
    <property type="entry name" value="BLR1237 PROTEIN"/>
    <property type="match status" value="1"/>
</dbReference>
<keyword evidence="3" id="KW-0675">Receptor</keyword>
<dbReference type="InterPro" id="IPR005064">
    <property type="entry name" value="BUG"/>
</dbReference>
<comment type="similarity">
    <text evidence="1">Belongs to the UPF0065 (bug) family.</text>
</comment>
<keyword evidence="2" id="KW-0732">Signal</keyword>